<feature type="domain" description="NusG-like N-terminal" evidence="4">
    <location>
        <begin position="4"/>
        <end position="103"/>
    </location>
</feature>
<reference evidence="5 6" key="1">
    <citation type="submission" date="2020-07" db="EMBL/GenBank/DDBJ databases">
        <title>Vallitalea guaymasensis genome.</title>
        <authorList>
            <person name="Postec A."/>
        </authorList>
    </citation>
    <scope>NUCLEOTIDE SEQUENCE [LARGE SCALE GENOMIC DNA]</scope>
    <source>
        <strain evidence="5 6">Ra1766G1</strain>
    </source>
</reference>
<accession>A0A8J8SB72</accession>
<dbReference type="GO" id="GO:0006354">
    <property type="term" value="P:DNA-templated transcription elongation"/>
    <property type="evidence" value="ECO:0007669"/>
    <property type="project" value="InterPro"/>
</dbReference>
<dbReference type="PANTHER" id="PTHR30265">
    <property type="entry name" value="RHO-INTERACTING TRANSCRIPTION TERMINATION FACTOR NUSG"/>
    <property type="match status" value="1"/>
</dbReference>
<dbReference type="Pfam" id="PF02357">
    <property type="entry name" value="NusG"/>
    <property type="match status" value="1"/>
</dbReference>
<evidence type="ECO:0000256" key="2">
    <source>
        <dbReference type="ARBA" id="ARBA00023015"/>
    </source>
</evidence>
<evidence type="ECO:0000259" key="4">
    <source>
        <dbReference type="Pfam" id="PF02357"/>
    </source>
</evidence>
<dbReference type="InterPro" id="IPR006645">
    <property type="entry name" value="NGN-like_dom"/>
</dbReference>
<dbReference type="CDD" id="cd08000">
    <property type="entry name" value="NGN"/>
    <property type="match status" value="1"/>
</dbReference>
<name>A0A8J8SB72_9FIRM</name>
<keyword evidence="2" id="KW-0805">Transcription regulation</keyword>
<evidence type="ECO:0000256" key="3">
    <source>
        <dbReference type="ARBA" id="ARBA00023163"/>
    </source>
</evidence>
<keyword evidence="6" id="KW-1185">Reference proteome</keyword>
<dbReference type="SUPFAM" id="SSF50104">
    <property type="entry name" value="Translation proteins SH3-like domain"/>
    <property type="match status" value="1"/>
</dbReference>
<dbReference type="InterPro" id="IPR014722">
    <property type="entry name" value="Rib_uL2_dom2"/>
</dbReference>
<dbReference type="KEGG" id="vgu:HYG85_05800"/>
<dbReference type="InterPro" id="IPR008991">
    <property type="entry name" value="Translation_prot_SH3-like_sf"/>
</dbReference>
<dbReference type="NCBIfam" id="NF033641">
    <property type="entry name" value="antiterm_LoaP"/>
    <property type="match status" value="1"/>
</dbReference>
<dbReference type="AlphaFoldDB" id="A0A8J8SB72"/>
<evidence type="ECO:0000256" key="1">
    <source>
        <dbReference type="ARBA" id="ARBA00022814"/>
    </source>
</evidence>
<dbReference type="Proteomes" id="UP000677305">
    <property type="component" value="Chromosome"/>
</dbReference>
<proteinExistence type="predicted"/>
<dbReference type="Gene3D" id="3.30.70.940">
    <property type="entry name" value="NusG, N-terminal domain"/>
    <property type="match status" value="1"/>
</dbReference>
<dbReference type="GO" id="GO:0031564">
    <property type="term" value="P:transcription antitermination"/>
    <property type="evidence" value="ECO:0007669"/>
    <property type="project" value="UniProtKB-KW"/>
</dbReference>
<evidence type="ECO:0000313" key="5">
    <source>
        <dbReference type="EMBL" id="QUH28463.1"/>
    </source>
</evidence>
<protein>
    <submittedName>
        <fullName evidence="5">Antiterminator LoaP</fullName>
    </submittedName>
</protein>
<dbReference type="InterPro" id="IPR036735">
    <property type="entry name" value="NGN_dom_sf"/>
</dbReference>
<evidence type="ECO:0000313" key="6">
    <source>
        <dbReference type="Proteomes" id="UP000677305"/>
    </source>
</evidence>
<dbReference type="RefSeq" id="WP_212692687.1">
    <property type="nucleotide sequence ID" value="NZ_CP058561.1"/>
</dbReference>
<dbReference type="Gene3D" id="2.30.30.30">
    <property type="match status" value="1"/>
</dbReference>
<dbReference type="PANTHER" id="PTHR30265:SF4">
    <property type="entry name" value="KOW MOTIF FAMILY PROTEIN, EXPRESSED"/>
    <property type="match status" value="1"/>
</dbReference>
<keyword evidence="1" id="KW-0889">Transcription antitermination</keyword>
<keyword evidence="3" id="KW-0804">Transcription</keyword>
<dbReference type="CDD" id="cd06091">
    <property type="entry name" value="KOW_NusG"/>
    <property type="match status" value="1"/>
</dbReference>
<gene>
    <name evidence="5" type="primary">loaP</name>
    <name evidence="5" type="ORF">HYG85_05800</name>
</gene>
<sequence>MTINYFVFFVQTGKEQMACDFLNKMMNDINTVAFIPKIEVIYKKSKNTHKELKPMFAGYVIVRTLMDAESFITEAIMTTKYIKWFINLLGKQEPDCMALNEQESNFILSLCNKDYIVEQSLGLIKGDQIIINSGPLKGRESRIKRIDRHKRRALIELQFMGQIRNVYVSLEILSKSREGFPINNITALEC</sequence>
<dbReference type="SUPFAM" id="SSF82679">
    <property type="entry name" value="N-utilization substance G protein NusG, N-terminal domain"/>
    <property type="match status" value="1"/>
</dbReference>
<dbReference type="EMBL" id="CP058561">
    <property type="protein sequence ID" value="QUH28463.1"/>
    <property type="molecule type" value="Genomic_DNA"/>
</dbReference>
<organism evidence="5 6">
    <name type="scientific">Vallitalea guaymasensis</name>
    <dbReference type="NCBI Taxonomy" id="1185412"/>
    <lineage>
        <taxon>Bacteria</taxon>
        <taxon>Bacillati</taxon>
        <taxon>Bacillota</taxon>
        <taxon>Clostridia</taxon>
        <taxon>Lachnospirales</taxon>
        <taxon>Vallitaleaceae</taxon>
        <taxon>Vallitalea</taxon>
    </lineage>
</organism>
<dbReference type="InterPro" id="IPR047663">
    <property type="entry name" value="Transcription_antiterm_LoaP"/>
</dbReference>
<dbReference type="InterPro" id="IPR043425">
    <property type="entry name" value="NusG-like"/>
</dbReference>